<reference evidence="9" key="1">
    <citation type="submission" date="2017-06" db="EMBL/GenBank/DDBJ databases">
        <authorList>
            <person name="Varghese N."/>
            <person name="Submissions S."/>
        </authorList>
    </citation>
    <scope>NUCLEOTIDE SEQUENCE [LARGE SCALE GENOMIC DNA]</scope>
    <source>
        <strain evidence="9">CIP 108523</strain>
    </source>
</reference>
<dbReference type="Gene3D" id="3.90.1150.10">
    <property type="entry name" value="Aspartate Aminotransferase, domain 1"/>
    <property type="match status" value="1"/>
</dbReference>
<dbReference type="Pfam" id="PF00155">
    <property type="entry name" value="Aminotran_1_2"/>
    <property type="match status" value="1"/>
</dbReference>
<proteinExistence type="inferred from homology"/>
<keyword evidence="8" id="KW-0238">DNA-binding</keyword>
<evidence type="ECO:0000313" key="8">
    <source>
        <dbReference type="EMBL" id="SNS99286.1"/>
    </source>
</evidence>
<name>A0A239IZR0_9PSED</name>
<dbReference type="InterPro" id="IPR050859">
    <property type="entry name" value="Class-I_PLP-dep_aminotransf"/>
</dbReference>
<dbReference type="GO" id="GO:1901605">
    <property type="term" value="P:alpha-amino acid metabolic process"/>
    <property type="evidence" value="ECO:0007669"/>
    <property type="project" value="TreeGrafter"/>
</dbReference>
<dbReference type="InterPro" id="IPR015422">
    <property type="entry name" value="PyrdxlP-dep_Trfase_small"/>
</dbReference>
<keyword evidence="6" id="KW-0663">Pyridoxal phosphate</keyword>
<dbReference type="GO" id="GO:0008483">
    <property type="term" value="F:transaminase activity"/>
    <property type="evidence" value="ECO:0007669"/>
    <property type="project" value="UniProtKB-KW"/>
</dbReference>
<dbReference type="FunFam" id="3.40.640.10:FF:000053">
    <property type="entry name" value="Aminotransferase, class I"/>
    <property type="match status" value="1"/>
</dbReference>
<evidence type="ECO:0000256" key="4">
    <source>
        <dbReference type="ARBA" id="ARBA00022576"/>
    </source>
</evidence>
<keyword evidence="4 8" id="KW-0032">Aminotransferase</keyword>
<dbReference type="Gene3D" id="3.40.640.10">
    <property type="entry name" value="Type I PLP-dependent aspartate aminotransferase-like (Major domain)"/>
    <property type="match status" value="1"/>
</dbReference>
<organism evidence="8 9">
    <name type="scientific">Pseudomonas segetis</name>
    <dbReference type="NCBI Taxonomy" id="298908"/>
    <lineage>
        <taxon>Bacteria</taxon>
        <taxon>Pseudomonadati</taxon>
        <taxon>Pseudomonadota</taxon>
        <taxon>Gammaproteobacteria</taxon>
        <taxon>Pseudomonadales</taxon>
        <taxon>Pseudomonadaceae</taxon>
        <taxon>Pseudomonas</taxon>
    </lineage>
</organism>
<sequence length="388" mass="42970">MAFSERIARLKSSLIREILSAAQRPEVMSFAGGLPAEPMLPKVDWAQMPANIGQYGMSEGEPELREVIAAEARALGVPCDASQVLIVSGSQQTLDLVSKLFIDPGTEVLVEAPTYLAALQAFQLFGADCIAVPQEADGPELAALRQRLEKHKPAFAYLIPTFQNPSAVRYSEAKRDAVAALLDEFGVTLIEDEPYRELVFDEGSATPIVSRLQKASWVYTGTVSKTLLPGLRVGYLIATPDLYPHLLRLKQSADLHTNRIGQWQALQWLGSQHYRDHLAQLRQFYRLRRDAMQAALLEHFADLADWEIPQGGLFFWLTLKQPLDTRTLLGPALAQNIAFMPGEPFFIDPDQNPGHLRLNFSHVAPERLSEGLQRLAGVIRVAQAEVAA</sequence>
<dbReference type="RefSeq" id="WP_010490163.1">
    <property type="nucleotide sequence ID" value="NZ_FZOG01000007.1"/>
</dbReference>
<dbReference type="Proteomes" id="UP000242915">
    <property type="component" value="Unassembled WGS sequence"/>
</dbReference>
<evidence type="ECO:0000256" key="6">
    <source>
        <dbReference type="ARBA" id="ARBA00022898"/>
    </source>
</evidence>
<gene>
    <name evidence="8" type="ORF">SAMN05216255_4119</name>
</gene>
<comment type="similarity">
    <text evidence="2">Belongs to the class-I pyridoxal-phosphate-dependent aminotransferase family.</text>
</comment>
<accession>A0A239IZR0</accession>
<evidence type="ECO:0000259" key="7">
    <source>
        <dbReference type="Pfam" id="PF00155"/>
    </source>
</evidence>
<evidence type="ECO:0000313" key="9">
    <source>
        <dbReference type="Proteomes" id="UP000242915"/>
    </source>
</evidence>
<dbReference type="GO" id="GO:0003677">
    <property type="term" value="F:DNA binding"/>
    <property type="evidence" value="ECO:0007669"/>
    <property type="project" value="UniProtKB-KW"/>
</dbReference>
<dbReference type="InterPro" id="IPR015424">
    <property type="entry name" value="PyrdxlP-dep_Trfase"/>
</dbReference>
<dbReference type="SUPFAM" id="SSF53383">
    <property type="entry name" value="PLP-dependent transferases"/>
    <property type="match status" value="1"/>
</dbReference>
<dbReference type="InterPro" id="IPR015421">
    <property type="entry name" value="PyrdxlP-dep_Trfase_major"/>
</dbReference>
<dbReference type="InterPro" id="IPR004839">
    <property type="entry name" value="Aminotransferase_I/II_large"/>
</dbReference>
<dbReference type="PANTHER" id="PTHR42790">
    <property type="entry name" value="AMINOTRANSFERASE"/>
    <property type="match status" value="1"/>
</dbReference>
<evidence type="ECO:0000256" key="5">
    <source>
        <dbReference type="ARBA" id="ARBA00022679"/>
    </source>
</evidence>
<comment type="subunit">
    <text evidence="3">Homodimer.</text>
</comment>
<evidence type="ECO:0000256" key="1">
    <source>
        <dbReference type="ARBA" id="ARBA00001933"/>
    </source>
</evidence>
<feature type="domain" description="Aminotransferase class I/classII large" evidence="7">
    <location>
        <begin position="48"/>
        <end position="375"/>
    </location>
</feature>
<dbReference type="EMBL" id="FZOG01000007">
    <property type="protein sequence ID" value="SNS99286.1"/>
    <property type="molecule type" value="Genomic_DNA"/>
</dbReference>
<dbReference type="AlphaFoldDB" id="A0A239IZR0"/>
<keyword evidence="5 8" id="KW-0808">Transferase</keyword>
<dbReference type="CDD" id="cd00609">
    <property type="entry name" value="AAT_like"/>
    <property type="match status" value="1"/>
</dbReference>
<evidence type="ECO:0000256" key="2">
    <source>
        <dbReference type="ARBA" id="ARBA00007441"/>
    </source>
</evidence>
<comment type="cofactor">
    <cofactor evidence="1">
        <name>pyridoxal 5'-phosphate</name>
        <dbReference type="ChEBI" id="CHEBI:597326"/>
    </cofactor>
</comment>
<evidence type="ECO:0000256" key="3">
    <source>
        <dbReference type="ARBA" id="ARBA00011738"/>
    </source>
</evidence>
<keyword evidence="9" id="KW-1185">Reference proteome</keyword>
<dbReference type="PANTHER" id="PTHR42790:SF19">
    <property type="entry name" value="KYNURENINE_ALPHA-AMINOADIPATE AMINOTRANSFERASE, MITOCHONDRIAL"/>
    <property type="match status" value="1"/>
</dbReference>
<dbReference type="GO" id="GO:0030170">
    <property type="term" value="F:pyridoxal phosphate binding"/>
    <property type="evidence" value="ECO:0007669"/>
    <property type="project" value="InterPro"/>
</dbReference>
<protein>
    <submittedName>
        <fullName evidence="8">DNA-binding transcriptional regulator, MocR family, contains an aminotransferase domain</fullName>
    </submittedName>
</protein>